<dbReference type="GO" id="GO:0030973">
    <property type="term" value="F:molybdate ion binding"/>
    <property type="evidence" value="ECO:0007669"/>
    <property type="project" value="TreeGrafter"/>
</dbReference>
<dbReference type="GeneID" id="49635160"/>
<evidence type="ECO:0000256" key="5">
    <source>
        <dbReference type="SAM" id="SignalP"/>
    </source>
</evidence>
<evidence type="ECO:0000313" key="6">
    <source>
        <dbReference type="EMBL" id="VEF42003.1"/>
    </source>
</evidence>
<dbReference type="EMBL" id="LR134327">
    <property type="protein sequence ID" value="VEF42003.1"/>
    <property type="molecule type" value="Genomic_DNA"/>
</dbReference>
<dbReference type="PIRSF" id="PIRSF004846">
    <property type="entry name" value="ModA"/>
    <property type="match status" value="1"/>
</dbReference>
<reference evidence="6 7" key="1">
    <citation type="submission" date="2018-12" db="EMBL/GenBank/DDBJ databases">
        <authorList>
            <consortium name="Pathogen Informatics"/>
        </authorList>
    </citation>
    <scope>NUCLEOTIDE SEQUENCE [LARGE SCALE GENOMIC DNA]</scope>
    <source>
        <strain evidence="6 7">NCTC5906</strain>
    </source>
</reference>
<dbReference type="CDD" id="cd13517">
    <property type="entry name" value="PBP2_ModA3_like"/>
    <property type="match status" value="1"/>
</dbReference>
<feature type="signal peptide" evidence="5">
    <location>
        <begin position="1"/>
        <end position="19"/>
    </location>
</feature>
<keyword evidence="2 4" id="KW-0479">Metal-binding</keyword>
<comment type="similarity">
    <text evidence="1">Belongs to the bacterial solute-binding protein ModA family.</text>
</comment>
<feature type="binding site" evidence="4">
    <location>
        <position position="163"/>
    </location>
    <ligand>
        <name>molybdate</name>
        <dbReference type="ChEBI" id="CHEBI:36264"/>
    </ligand>
</feature>
<sequence length="245" mass="26502">MKKVATLAVLMMAAFSAQAADLYLYAGAGLKEPVEKIIQQFEKDTGNKVTVEYGGSGQLLARYNQVKSGDLFLSGSADYVEKLQQANEVKDVAPVVLHIPVMAVRKDKSAGIDSFKALAESQLRLGIGDSKAMALGKGAEKIFELSGYQQQLNDKVVVKAATVKQLMLYLLNGDVDAAVVGRSGAWKVRDKVDLLPNPVGTPEEKVTLGLLSSSQQPTEAKQLLDFFKSEQGVKYFTNEGFLPIK</sequence>
<evidence type="ECO:0000256" key="2">
    <source>
        <dbReference type="ARBA" id="ARBA00022723"/>
    </source>
</evidence>
<dbReference type="Gene3D" id="3.40.190.10">
    <property type="entry name" value="Periplasmic binding protein-like II"/>
    <property type="match status" value="2"/>
</dbReference>
<proteinExistence type="inferred from homology"/>
<dbReference type="NCBIfam" id="TIGR01256">
    <property type="entry name" value="modA"/>
    <property type="match status" value="1"/>
</dbReference>
<dbReference type="GO" id="GO:0015689">
    <property type="term" value="P:molybdate ion transport"/>
    <property type="evidence" value="ECO:0007669"/>
    <property type="project" value="InterPro"/>
</dbReference>
<protein>
    <submittedName>
        <fullName evidence="6">Binding protein HI_1525</fullName>
    </submittedName>
</protein>
<gene>
    <name evidence="6" type="ORF">NCTC5906_00738</name>
</gene>
<dbReference type="OrthoDB" id="9785015at2"/>
<feature type="binding site" evidence="4">
    <location>
        <position position="56"/>
    </location>
    <ligand>
        <name>molybdate</name>
        <dbReference type="ChEBI" id="CHEBI:36264"/>
    </ligand>
</feature>
<keyword evidence="3 5" id="KW-0732">Signal</keyword>
<evidence type="ECO:0000256" key="4">
    <source>
        <dbReference type="PIRSR" id="PIRSR004846-1"/>
    </source>
</evidence>
<keyword evidence="4" id="KW-0500">Molybdenum</keyword>
<dbReference type="Pfam" id="PF13531">
    <property type="entry name" value="SBP_bac_11"/>
    <property type="match status" value="1"/>
</dbReference>
<dbReference type="InterPro" id="IPR050682">
    <property type="entry name" value="ModA/WtpA"/>
</dbReference>
<evidence type="ECO:0000256" key="1">
    <source>
        <dbReference type="ARBA" id="ARBA00009175"/>
    </source>
</evidence>
<dbReference type="PANTHER" id="PTHR30632:SF17">
    <property type="entry name" value="MOLYBDATE-BINDING PROTEIN MODA"/>
    <property type="match status" value="1"/>
</dbReference>
<evidence type="ECO:0000313" key="7">
    <source>
        <dbReference type="Proteomes" id="UP000272690"/>
    </source>
</evidence>
<dbReference type="SUPFAM" id="SSF53850">
    <property type="entry name" value="Periplasmic binding protein-like II"/>
    <property type="match status" value="1"/>
</dbReference>
<dbReference type="GO" id="GO:0046872">
    <property type="term" value="F:metal ion binding"/>
    <property type="evidence" value="ECO:0007669"/>
    <property type="project" value="UniProtKB-KW"/>
</dbReference>
<feature type="chain" id="PRO_5018731372" evidence="5">
    <location>
        <begin position="20"/>
        <end position="245"/>
    </location>
</feature>
<dbReference type="Proteomes" id="UP000272690">
    <property type="component" value="Chromosome"/>
</dbReference>
<name>A0A3S5ECQ5_AGGAP</name>
<dbReference type="AlphaFoldDB" id="A0A3S5ECQ5"/>
<dbReference type="GO" id="GO:0030288">
    <property type="term" value="C:outer membrane-bounded periplasmic space"/>
    <property type="evidence" value="ECO:0007669"/>
    <property type="project" value="TreeGrafter"/>
</dbReference>
<dbReference type="RefSeq" id="WP_005702775.1">
    <property type="nucleotide sequence ID" value="NZ_AEWB02000003.1"/>
</dbReference>
<dbReference type="InterPro" id="IPR005950">
    <property type="entry name" value="ModA"/>
</dbReference>
<dbReference type="PANTHER" id="PTHR30632">
    <property type="entry name" value="MOLYBDATE-BINDING PERIPLASMIC PROTEIN"/>
    <property type="match status" value="1"/>
</dbReference>
<evidence type="ECO:0000256" key="3">
    <source>
        <dbReference type="ARBA" id="ARBA00022729"/>
    </source>
</evidence>
<accession>A0A3S5ECQ5</accession>
<organism evidence="6 7">
    <name type="scientific">Aggregatibacter aphrophilus ATCC 33389</name>
    <dbReference type="NCBI Taxonomy" id="985008"/>
    <lineage>
        <taxon>Bacteria</taxon>
        <taxon>Pseudomonadati</taxon>
        <taxon>Pseudomonadota</taxon>
        <taxon>Gammaproteobacteria</taxon>
        <taxon>Pasteurellales</taxon>
        <taxon>Pasteurellaceae</taxon>
        <taxon>Aggregatibacter</taxon>
    </lineage>
</organism>